<keyword evidence="1" id="KW-0732">Signal</keyword>
<accession>A0A1I1RNS3</accession>
<reference evidence="3" key="1">
    <citation type="submission" date="2016-10" db="EMBL/GenBank/DDBJ databases">
        <authorList>
            <person name="Varghese N."/>
            <person name="Submissions S."/>
        </authorList>
    </citation>
    <scope>NUCLEOTIDE SEQUENCE [LARGE SCALE GENOMIC DNA]</scope>
    <source>
        <strain evidence="3">CGMCC 1.12041</strain>
    </source>
</reference>
<dbReference type="Proteomes" id="UP000198639">
    <property type="component" value="Unassembled WGS sequence"/>
</dbReference>
<feature type="signal peptide" evidence="1">
    <location>
        <begin position="1"/>
        <end position="23"/>
    </location>
</feature>
<dbReference type="InterPro" id="IPR014917">
    <property type="entry name" value="DUF1800"/>
</dbReference>
<evidence type="ECO:0008006" key="4">
    <source>
        <dbReference type="Google" id="ProtNLM"/>
    </source>
</evidence>
<name>A0A1I1RNS3_9BURK</name>
<dbReference type="Pfam" id="PF08811">
    <property type="entry name" value="DUF1800"/>
    <property type="match status" value="1"/>
</dbReference>
<dbReference type="RefSeq" id="WP_091875845.1">
    <property type="nucleotide sequence ID" value="NZ_FOLD01000023.1"/>
</dbReference>
<dbReference type="EMBL" id="FOLD01000023">
    <property type="protein sequence ID" value="SFD35687.1"/>
    <property type="molecule type" value="Genomic_DNA"/>
</dbReference>
<dbReference type="PANTHER" id="PTHR43737:SF1">
    <property type="entry name" value="DUF1501 DOMAIN-CONTAINING PROTEIN"/>
    <property type="match status" value="1"/>
</dbReference>
<keyword evidence="3" id="KW-1185">Reference proteome</keyword>
<dbReference type="OrthoDB" id="9772295at2"/>
<feature type="chain" id="PRO_5011698567" description="DUF1800 domain-containing protein" evidence="1">
    <location>
        <begin position="24"/>
        <end position="547"/>
    </location>
</feature>
<gene>
    <name evidence="2" type="ORF">SAMN05216204_1239</name>
</gene>
<sequence>MSTFPRLFRSQRAWLIPVVLAFAAGCSRDAGQPADQFSASAGQVKPVVASAVTRYAAARFADQVSFGATPALVADIQVKGFERWIDEQYALPVSTIDTSPIVNYDSQIPELGQKAYHYANLQLFGSFLNAPDQLRRRVSWSLSQFVVAAINKIEPYGGLAYSNFLQQYAFANYGDLIRAVTINPSMGIYLDNLQNRPTTDECKWCAPNENYARELMQLFALGVVKLNLDGSTQRDAAGKPIETYSQKDVEELARALTGWRIERDHDRTDYRRYDGELVPDPWRAAHDRGAKTVLGRSFPAGVEARQELETIVSVLMAHQNIAPFVSLRMIQHLVASDPSPAYIARVATVFRNNGQGVAGDMKAVVKAVLLDQEARRGDQVGSGAVNAGKMREPLLWYTGVMRGLGCTRQLTWNDGNPMGSSQNPFDPASVFSFYMPTDRAPGSNLLAPEQRLLNASELSWRLGNSIAEGATRAGSSCDAEAFGRAYSASPAALADLVSERYFRGAMPAVLRQNLIELAPTTWGNTPTQKAVSLLQFALATPYYGVIR</sequence>
<dbReference type="PANTHER" id="PTHR43737">
    <property type="entry name" value="BLL7424 PROTEIN"/>
    <property type="match status" value="1"/>
</dbReference>
<dbReference type="PROSITE" id="PS51257">
    <property type="entry name" value="PROKAR_LIPOPROTEIN"/>
    <property type="match status" value="1"/>
</dbReference>
<evidence type="ECO:0000256" key="1">
    <source>
        <dbReference type="SAM" id="SignalP"/>
    </source>
</evidence>
<protein>
    <recommendedName>
        <fullName evidence="4">DUF1800 domain-containing protein</fullName>
    </recommendedName>
</protein>
<proteinExistence type="predicted"/>
<dbReference type="STRING" id="1164594.SAMN05216204_1239"/>
<evidence type="ECO:0000313" key="2">
    <source>
        <dbReference type="EMBL" id="SFD35687.1"/>
    </source>
</evidence>
<organism evidence="2 3">
    <name type="scientific">Massilia yuzhufengensis</name>
    <dbReference type="NCBI Taxonomy" id="1164594"/>
    <lineage>
        <taxon>Bacteria</taxon>
        <taxon>Pseudomonadati</taxon>
        <taxon>Pseudomonadota</taxon>
        <taxon>Betaproteobacteria</taxon>
        <taxon>Burkholderiales</taxon>
        <taxon>Oxalobacteraceae</taxon>
        <taxon>Telluria group</taxon>
        <taxon>Massilia</taxon>
    </lineage>
</organism>
<dbReference type="AlphaFoldDB" id="A0A1I1RNS3"/>
<evidence type="ECO:0000313" key="3">
    <source>
        <dbReference type="Proteomes" id="UP000198639"/>
    </source>
</evidence>